<feature type="binding site" evidence="10">
    <location>
        <begin position="15"/>
        <end position="17"/>
    </location>
    <ligand>
        <name>substrate</name>
    </ligand>
</feature>
<dbReference type="PANTHER" id="PTHR43137">
    <property type="entry name" value="DIHYDROOROTASE"/>
    <property type="match status" value="1"/>
</dbReference>
<dbReference type="EMBL" id="FPBP01000012">
    <property type="protein sequence ID" value="SFU88478.1"/>
    <property type="molecule type" value="Genomic_DNA"/>
</dbReference>
<comment type="function">
    <text evidence="1 10">Catalyzes the reversible cyclization of carbamoyl aspartate to dihydroorotate.</text>
</comment>
<dbReference type="InterPro" id="IPR006680">
    <property type="entry name" value="Amidohydro-rel"/>
</dbReference>
<gene>
    <name evidence="10" type="primary">pyrC</name>
    <name evidence="13" type="ORF">SAMN04487955_11246</name>
</gene>
<dbReference type="PIRSF" id="PIRSF001237">
    <property type="entry name" value="DHOdimr"/>
    <property type="match status" value="1"/>
</dbReference>
<dbReference type="Gene3D" id="3.20.20.140">
    <property type="entry name" value="Metal-dependent hydrolases"/>
    <property type="match status" value="1"/>
</dbReference>
<evidence type="ECO:0000256" key="5">
    <source>
        <dbReference type="ARBA" id="ARBA00022723"/>
    </source>
</evidence>
<evidence type="ECO:0000313" key="14">
    <source>
        <dbReference type="Proteomes" id="UP000198693"/>
    </source>
</evidence>
<evidence type="ECO:0000256" key="3">
    <source>
        <dbReference type="ARBA" id="ARBA00005631"/>
    </source>
</evidence>
<evidence type="ECO:0000256" key="8">
    <source>
        <dbReference type="ARBA" id="ARBA00022975"/>
    </source>
</evidence>
<dbReference type="InterPro" id="IPR004721">
    <property type="entry name" value="DHOdimr"/>
</dbReference>
<feature type="binding site" evidence="10">
    <location>
        <position position="136"/>
    </location>
    <ligand>
        <name>Zn(2+)</name>
        <dbReference type="ChEBI" id="CHEBI:29105"/>
        <label>2</label>
    </ligand>
</feature>
<dbReference type="PROSITE" id="PS00483">
    <property type="entry name" value="DIHYDROOROTASE_2"/>
    <property type="match status" value="1"/>
</dbReference>
<organism evidence="13 14">
    <name type="scientific">Halomonas korlensis</name>
    <dbReference type="NCBI Taxonomy" id="463301"/>
    <lineage>
        <taxon>Bacteria</taxon>
        <taxon>Pseudomonadati</taxon>
        <taxon>Pseudomonadota</taxon>
        <taxon>Gammaproteobacteria</taxon>
        <taxon>Oceanospirillales</taxon>
        <taxon>Halomonadaceae</taxon>
        <taxon>Halomonas</taxon>
    </lineage>
</organism>
<feature type="binding site" description="via carbamate group" evidence="10">
    <location>
        <position position="99"/>
    </location>
    <ligand>
        <name>Zn(2+)</name>
        <dbReference type="ChEBI" id="CHEBI:29105"/>
        <label>2</label>
    </ligand>
</feature>
<evidence type="ECO:0000256" key="10">
    <source>
        <dbReference type="HAMAP-Rule" id="MF_00219"/>
    </source>
</evidence>
<evidence type="ECO:0000313" key="13">
    <source>
        <dbReference type="EMBL" id="SFU88478.1"/>
    </source>
</evidence>
<dbReference type="STRING" id="463301.SAMN04487955_11246"/>
<feature type="binding site" evidence="10">
    <location>
        <position position="13"/>
    </location>
    <ligand>
        <name>Zn(2+)</name>
        <dbReference type="ChEBI" id="CHEBI:29105"/>
        <label>1</label>
    </ligand>
</feature>
<feature type="binding site" evidence="10">
    <location>
        <position position="247"/>
    </location>
    <ligand>
        <name>Zn(2+)</name>
        <dbReference type="ChEBI" id="CHEBI:29105"/>
        <label>1</label>
    </ligand>
</feature>
<feature type="modified residue" description="N6-carboxylysine" evidence="10">
    <location>
        <position position="99"/>
    </location>
</feature>
<dbReference type="InterPro" id="IPR002195">
    <property type="entry name" value="Dihydroorotase_CS"/>
</dbReference>
<dbReference type="GO" id="GO:0044205">
    <property type="term" value="P:'de novo' UMP biosynthetic process"/>
    <property type="evidence" value="ECO:0007669"/>
    <property type="project" value="UniProtKB-UniRule"/>
</dbReference>
<keyword evidence="7 10" id="KW-0862">Zinc</keyword>
<dbReference type="CDD" id="cd01294">
    <property type="entry name" value="DHOase"/>
    <property type="match status" value="1"/>
</dbReference>
<feature type="binding site" evidence="10">
    <location>
        <position position="41"/>
    </location>
    <ligand>
        <name>substrate</name>
    </ligand>
</feature>
<keyword evidence="6 10" id="KW-0378">Hydrolase</keyword>
<comment type="catalytic activity">
    <reaction evidence="9 10 11">
        <text>(S)-dihydroorotate + H2O = N-carbamoyl-L-aspartate + H(+)</text>
        <dbReference type="Rhea" id="RHEA:24296"/>
        <dbReference type="ChEBI" id="CHEBI:15377"/>
        <dbReference type="ChEBI" id="CHEBI:15378"/>
        <dbReference type="ChEBI" id="CHEBI:30864"/>
        <dbReference type="ChEBI" id="CHEBI:32814"/>
        <dbReference type="EC" id="3.5.2.3"/>
    </reaction>
</comment>
<dbReference type="GO" id="GO:0008270">
    <property type="term" value="F:zinc ion binding"/>
    <property type="evidence" value="ECO:0007669"/>
    <property type="project" value="UniProtKB-UniRule"/>
</dbReference>
<dbReference type="UniPathway" id="UPA00070">
    <property type="reaction ID" value="UER00117"/>
</dbReference>
<feature type="binding site" evidence="10">
    <location>
        <position position="219"/>
    </location>
    <ligand>
        <name>substrate</name>
    </ligand>
</feature>
<feature type="domain" description="Amidohydrolase-related" evidence="12">
    <location>
        <begin position="11"/>
        <end position="315"/>
    </location>
</feature>
<evidence type="ECO:0000259" key="12">
    <source>
        <dbReference type="Pfam" id="PF01979"/>
    </source>
</evidence>
<feature type="binding site" evidence="10">
    <location>
        <position position="136"/>
    </location>
    <ligand>
        <name>substrate</name>
    </ligand>
</feature>
<feature type="binding site" description="via carbamate group" evidence="10">
    <location>
        <position position="99"/>
    </location>
    <ligand>
        <name>Zn(2+)</name>
        <dbReference type="ChEBI" id="CHEBI:29105"/>
        <label>1</label>
    </ligand>
</feature>
<name>A0A1I7JTL6_9GAMM</name>
<dbReference type="AlphaFoldDB" id="A0A1I7JTL6"/>
<feature type="binding site" evidence="10">
    <location>
        <position position="251"/>
    </location>
    <ligand>
        <name>substrate</name>
    </ligand>
</feature>
<proteinExistence type="inferred from homology"/>
<dbReference type="GO" id="GO:0004151">
    <property type="term" value="F:dihydroorotase activity"/>
    <property type="evidence" value="ECO:0007669"/>
    <property type="project" value="UniProtKB-UniRule"/>
</dbReference>
<feature type="active site" evidence="10">
    <location>
        <position position="247"/>
    </location>
</feature>
<evidence type="ECO:0000256" key="7">
    <source>
        <dbReference type="ARBA" id="ARBA00022833"/>
    </source>
</evidence>
<accession>A0A1I7JTL6</accession>
<evidence type="ECO:0000256" key="11">
    <source>
        <dbReference type="RuleBase" id="RU003440"/>
    </source>
</evidence>
<keyword evidence="14" id="KW-1185">Reference proteome</keyword>
<keyword evidence="5 10" id="KW-0479">Metal-binding</keyword>
<comment type="pathway">
    <text evidence="2 10 11">Pyrimidine metabolism; UMP biosynthesis via de novo pathway; (S)-dihydroorotate from bicarbonate: step 3/3.</text>
</comment>
<evidence type="ECO:0000256" key="1">
    <source>
        <dbReference type="ARBA" id="ARBA00002368"/>
    </source>
</evidence>
<dbReference type="GO" id="GO:0005829">
    <property type="term" value="C:cytosol"/>
    <property type="evidence" value="ECO:0007669"/>
    <property type="project" value="TreeGrafter"/>
</dbReference>
<evidence type="ECO:0000256" key="9">
    <source>
        <dbReference type="ARBA" id="ARBA00048492"/>
    </source>
</evidence>
<dbReference type="EC" id="3.5.2.3" evidence="4 10"/>
<feature type="binding site" evidence="10">
    <location>
        <position position="263"/>
    </location>
    <ligand>
        <name>substrate</name>
    </ligand>
</feature>
<protein>
    <recommendedName>
        <fullName evidence="4 10">Dihydroorotase</fullName>
        <shortName evidence="10">DHOase</shortName>
        <ecNumber evidence="4 10">3.5.2.3</ecNumber>
    </recommendedName>
</protein>
<evidence type="ECO:0000256" key="6">
    <source>
        <dbReference type="ARBA" id="ARBA00022801"/>
    </source>
</evidence>
<dbReference type="FunFam" id="3.20.20.140:FF:000006">
    <property type="entry name" value="Dihydroorotase"/>
    <property type="match status" value="1"/>
</dbReference>
<dbReference type="Pfam" id="PF01979">
    <property type="entry name" value="Amidohydro_1"/>
    <property type="match status" value="1"/>
</dbReference>
<feature type="binding site" evidence="10">
    <location>
        <position position="174"/>
    </location>
    <ligand>
        <name>Zn(2+)</name>
        <dbReference type="ChEBI" id="CHEBI:29105"/>
        <label>2</label>
    </ligand>
</feature>
<dbReference type="InterPro" id="IPR032466">
    <property type="entry name" value="Metal_Hydrolase"/>
</dbReference>
<dbReference type="HAMAP" id="MF_00219">
    <property type="entry name" value="PyrC_classII"/>
    <property type="match status" value="1"/>
</dbReference>
<dbReference type="Proteomes" id="UP000198693">
    <property type="component" value="Unassembled WGS sequence"/>
</dbReference>
<comment type="subunit">
    <text evidence="10">Homodimer.</text>
</comment>
<dbReference type="GO" id="GO:0006207">
    <property type="term" value="P:'de novo' pyrimidine nucleobase biosynthetic process"/>
    <property type="evidence" value="ECO:0007669"/>
    <property type="project" value="TreeGrafter"/>
</dbReference>
<keyword evidence="8 10" id="KW-0665">Pyrimidine biosynthesis</keyword>
<dbReference type="OrthoDB" id="9808095at2"/>
<comment type="cofactor">
    <cofactor evidence="10 11">
        <name>Zn(2+)</name>
        <dbReference type="ChEBI" id="CHEBI:29105"/>
    </cofactor>
    <text evidence="10 11">Binds 2 Zn(2+) ions per subunit.</text>
</comment>
<comment type="similarity">
    <text evidence="3 10 11">Belongs to the metallo-dependent hydrolases superfamily. DHOase family. Class II DHOase subfamily.</text>
</comment>
<evidence type="ECO:0000256" key="2">
    <source>
        <dbReference type="ARBA" id="ARBA00004880"/>
    </source>
</evidence>
<dbReference type="PROSITE" id="PS00482">
    <property type="entry name" value="DIHYDROOROTASE_1"/>
    <property type="match status" value="1"/>
</dbReference>
<dbReference type="NCBIfam" id="TIGR00856">
    <property type="entry name" value="pyrC_dimer"/>
    <property type="match status" value="1"/>
</dbReference>
<dbReference type="SUPFAM" id="SSF51556">
    <property type="entry name" value="Metallo-dependent hydrolases"/>
    <property type="match status" value="1"/>
</dbReference>
<evidence type="ECO:0000256" key="4">
    <source>
        <dbReference type="ARBA" id="ARBA00012860"/>
    </source>
</evidence>
<sequence length="346" mass="37502">MTSITLTRPDDWHLHLRDGEVLDAVLGASARQMGRAIIMPNLTPPVTTTQQALAYRERILAALPDGSRFEPLMTLYLTDDTPAAEIERASASGLIHAVKLYPAGATTNSASGVTDLAHCDGAIAAMARLGMPLLMHGEVTHADIDIFDREAVFIETVLVPLLERHPDLKVVFEHITTRQAAEFVAKAPANVAATITAHHLLFNRNHMLVGGIRPHYYCLPILKRERHRQALLEAATSGSGKFFLGTDSAPHAQGDKESACGCAGAYTAPAAIELYATAFEQVDALERLEGFASHHGPDFYGLPRNADTITLVRDAWQLPTSLPYAGGRRIVPLMAGESLAWKFSTQ</sequence>
<dbReference type="PANTHER" id="PTHR43137:SF1">
    <property type="entry name" value="DIHYDROOROTASE"/>
    <property type="match status" value="1"/>
</dbReference>
<reference evidence="14" key="1">
    <citation type="submission" date="2016-10" db="EMBL/GenBank/DDBJ databases">
        <authorList>
            <person name="Varghese N."/>
            <person name="Submissions S."/>
        </authorList>
    </citation>
    <scope>NUCLEOTIDE SEQUENCE [LARGE SCALE GENOMIC DNA]</scope>
    <source>
        <strain evidence="14">CGMCC 1.6981</strain>
    </source>
</reference>
<feature type="binding site" evidence="10">
    <location>
        <position position="15"/>
    </location>
    <ligand>
        <name>Zn(2+)</name>
        <dbReference type="ChEBI" id="CHEBI:29105"/>
        <label>1</label>
    </ligand>
</feature>
<dbReference type="RefSeq" id="WP_089796897.1">
    <property type="nucleotide sequence ID" value="NZ_FPBP01000012.1"/>
</dbReference>